<comment type="caution">
    <text evidence="2">The sequence shown here is derived from an EMBL/GenBank/DDBJ whole genome shotgun (WGS) entry which is preliminary data.</text>
</comment>
<dbReference type="Proteomes" id="UP000789901">
    <property type="component" value="Unassembled WGS sequence"/>
</dbReference>
<organism evidence="2 3">
    <name type="scientific">Gigaspora margarita</name>
    <dbReference type="NCBI Taxonomy" id="4874"/>
    <lineage>
        <taxon>Eukaryota</taxon>
        <taxon>Fungi</taxon>
        <taxon>Fungi incertae sedis</taxon>
        <taxon>Mucoromycota</taxon>
        <taxon>Glomeromycotina</taxon>
        <taxon>Glomeromycetes</taxon>
        <taxon>Diversisporales</taxon>
        <taxon>Gigasporaceae</taxon>
        <taxon>Gigaspora</taxon>
    </lineage>
</organism>
<accession>A0ABN7US25</accession>
<evidence type="ECO:0000313" key="3">
    <source>
        <dbReference type="Proteomes" id="UP000789901"/>
    </source>
</evidence>
<dbReference type="EMBL" id="CAJVQB010005498">
    <property type="protein sequence ID" value="CAG8663283.1"/>
    <property type="molecule type" value="Genomic_DNA"/>
</dbReference>
<name>A0ABN7US25_GIGMA</name>
<evidence type="ECO:0000256" key="1">
    <source>
        <dbReference type="SAM" id="MobiDB-lite"/>
    </source>
</evidence>
<evidence type="ECO:0000313" key="2">
    <source>
        <dbReference type="EMBL" id="CAG8663283.1"/>
    </source>
</evidence>
<gene>
    <name evidence="2" type="ORF">GMARGA_LOCUS10004</name>
</gene>
<protein>
    <submittedName>
        <fullName evidence="2">28867_t:CDS:1</fullName>
    </submittedName>
</protein>
<feature type="compositionally biased region" description="Basic residues" evidence="1">
    <location>
        <begin position="1"/>
        <end position="13"/>
    </location>
</feature>
<sequence length="39" mass="4193">MGASIGKKKKRAKAIGPDQSEIAIQNPVTITENKKKQGK</sequence>
<keyword evidence="3" id="KW-1185">Reference proteome</keyword>
<feature type="region of interest" description="Disordered" evidence="1">
    <location>
        <begin position="1"/>
        <end position="20"/>
    </location>
</feature>
<reference evidence="2 3" key="1">
    <citation type="submission" date="2021-06" db="EMBL/GenBank/DDBJ databases">
        <authorList>
            <person name="Kallberg Y."/>
            <person name="Tangrot J."/>
            <person name="Rosling A."/>
        </authorList>
    </citation>
    <scope>NUCLEOTIDE SEQUENCE [LARGE SCALE GENOMIC DNA]</scope>
    <source>
        <strain evidence="2 3">120-4 pot B 10/14</strain>
    </source>
</reference>
<proteinExistence type="predicted"/>